<protein>
    <recommendedName>
        <fullName evidence="4">DUF892 family protein</fullName>
    </recommendedName>
</protein>
<evidence type="ECO:0000313" key="3">
    <source>
        <dbReference type="Proteomes" id="UP001317629"/>
    </source>
</evidence>
<gene>
    <name evidence="2" type="ORF">SS37A_25790</name>
</gene>
<dbReference type="EMBL" id="AP027142">
    <property type="protein sequence ID" value="BDV35050.1"/>
    <property type="molecule type" value="Genomic_DNA"/>
</dbReference>
<evidence type="ECO:0008006" key="4">
    <source>
        <dbReference type="Google" id="ProtNLM"/>
    </source>
</evidence>
<reference evidence="2 3" key="1">
    <citation type="journal article" date="2023" name="Int. J. Syst. Evol. Microbiol.">
        <title>Methylocystis iwaonis sp. nov., a type II methane-oxidizing bacterium from surface soil of a rice paddy field in Japan, and emended description of the genus Methylocystis (ex Whittenbury et al. 1970) Bowman et al. 1993.</title>
        <authorList>
            <person name="Kaise H."/>
            <person name="Sawadogo J.B."/>
            <person name="Alam M.S."/>
            <person name="Ueno C."/>
            <person name="Dianou D."/>
            <person name="Shinjo R."/>
            <person name="Asakawa S."/>
        </authorList>
    </citation>
    <scope>NUCLEOTIDE SEQUENCE [LARGE SCALE GENOMIC DNA]</scope>
    <source>
        <strain evidence="2 3">SS37A-Re</strain>
    </source>
</reference>
<organism evidence="2 3">
    <name type="scientific">Methylocystis iwaonis</name>
    <dbReference type="NCBI Taxonomy" id="2885079"/>
    <lineage>
        <taxon>Bacteria</taxon>
        <taxon>Pseudomonadati</taxon>
        <taxon>Pseudomonadota</taxon>
        <taxon>Alphaproteobacteria</taxon>
        <taxon>Hyphomicrobiales</taxon>
        <taxon>Methylocystaceae</taxon>
        <taxon>Methylocystis</taxon>
    </lineage>
</organism>
<feature type="region of interest" description="Disordered" evidence="1">
    <location>
        <begin position="33"/>
        <end position="59"/>
    </location>
</feature>
<evidence type="ECO:0000313" key="2">
    <source>
        <dbReference type="EMBL" id="BDV35050.1"/>
    </source>
</evidence>
<keyword evidence="3" id="KW-1185">Reference proteome</keyword>
<evidence type="ECO:0000256" key="1">
    <source>
        <dbReference type="SAM" id="MobiDB-lite"/>
    </source>
</evidence>
<name>A0ABM8EAW0_9HYPH</name>
<dbReference type="Pfam" id="PF12616">
    <property type="entry name" value="DUF3775"/>
    <property type="match status" value="1"/>
</dbReference>
<proteinExistence type="predicted"/>
<accession>A0ABM8EAW0</accession>
<dbReference type="InterPro" id="IPR022254">
    <property type="entry name" value="DUF3775"/>
</dbReference>
<dbReference type="RefSeq" id="WP_281928379.1">
    <property type="nucleotide sequence ID" value="NZ_AP027142.1"/>
</dbReference>
<sequence length="139" mass="14809">MITLEDIDVRQAQSIATLAKAARTRRDELLGNVAEEDLGEAPPARGEHNPTGALGFEPLPPGAPQIAALRDAIAALSPAARFELYALMRIGQGHLAAKDLREGAAEAERLGDETISASMMEDADLHDHITKALYEADLS</sequence>
<dbReference type="Proteomes" id="UP001317629">
    <property type="component" value="Chromosome"/>
</dbReference>